<evidence type="ECO:0000313" key="4">
    <source>
        <dbReference type="Proteomes" id="UP001385499"/>
    </source>
</evidence>
<dbReference type="InterPro" id="IPR016161">
    <property type="entry name" value="Ald_DH/histidinol_DH"/>
</dbReference>
<accession>A0ABU8TPK7</accession>
<sequence>MSTLTGKHLIAGNWVSGDTEFPSSPSRGEPLKYAVGTPAHIDAAVTAAEEAFLSYGYSTRAERAVFLTAIADEIEARGEAITEIGTAETGLPEARLNGERGRTTGQLRLFASHIEDGDYLDRRHDEALPDRQPLPRPDLRMIQRPIGPVAVFGASNFPLAFSTAGGDTAAALAAGCPVVVKGHSAHPGVGELVAQAVDAAIKTCGVHPGVFSLVQGGTRETGQALVTHPLIKAVGFTGSLAGGRALFDLCASREEPIPFFGELGSVNPMFLLPEAVKNRPDDMGKGWAGSLTMGAGQFCTNPGIAVVIDGPEADAFVDAAKAALDPSQTQTMLTDGIAEAYRAGRDQVAGTSGVQELLTSTCDLRNATPYLFSTSGSNWLANEVLGEEVFGPLGLVVRVSGFEEMLSVAQSLKGQLTCTLHLDEGDFEHGRKLMPVLERKAGRVLANAFPTGVEVSDTMVHGGPYPASTNFGATSVGTMSIRRFLRPVCYQGIPVDLLPEDLKGNDQVFLG</sequence>
<dbReference type="Gene3D" id="3.40.605.10">
    <property type="entry name" value="Aldehyde Dehydrogenase, Chain A, domain 1"/>
    <property type="match status" value="2"/>
</dbReference>
<evidence type="ECO:0000259" key="2">
    <source>
        <dbReference type="Pfam" id="PF00171"/>
    </source>
</evidence>
<dbReference type="EMBL" id="JBAKIA010000013">
    <property type="protein sequence ID" value="MEJ8475872.1"/>
    <property type="molecule type" value="Genomic_DNA"/>
</dbReference>
<comment type="caution">
    <text evidence="3">The sequence shown here is derived from an EMBL/GenBank/DDBJ whole genome shotgun (WGS) entry which is preliminary data.</text>
</comment>
<keyword evidence="4" id="KW-1185">Reference proteome</keyword>
<name>A0ABU8TPK7_9HYPH</name>
<dbReference type="InterPro" id="IPR016162">
    <property type="entry name" value="Ald_DH_N"/>
</dbReference>
<dbReference type="SUPFAM" id="SSF53720">
    <property type="entry name" value="ALDH-like"/>
    <property type="match status" value="1"/>
</dbReference>
<dbReference type="Proteomes" id="UP001385499">
    <property type="component" value="Unassembled WGS sequence"/>
</dbReference>
<evidence type="ECO:0000256" key="1">
    <source>
        <dbReference type="ARBA" id="ARBA00023002"/>
    </source>
</evidence>
<dbReference type="CDD" id="cd07129">
    <property type="entry name" value="ALDH_KGSADH"/>
    <property type="match status" value="1"/>
</dbReference>
<feature type="domain" description="Aldehyde dehydrogenase" evidence="2">
    <location>
        <begin position="25"/>
        <end position="463"/>
    </location>
</feature>
<dbReference type="InterPro" id="IPR015590">
    <property type="entry name" value="Aldehyde_DH_dom"/>
</dbReference>
<dbReference type="PANTHER" id="PTHR43353">
    <property type="entry name" value="SUCCINATE-SEMIALDEHYDE DEHYDROGENASE, MITOCHONDRIAL"/>
    <property type="match status" value="1"/>
</dbReference>
<dbReference type="InterPro" id="IPR044151">
    <property type="entry name" value="ALDH_KGSADH"/>
</dbReference>
<organism evidence="3 4">
    <name type="scientific">Roseibium algae</name>
    <dbReference type="NCBI Taxonomy" id="3123038"/>
    <lineage>
        <taxon>Bacteria</taxon>
        <taxon>Pseudomonadati</taxon>
        <taxon>Pseudomonadota</taxon>
        <taxon>Alphaproteobacteria</taxon>
        <taxon>Hyphomicrobiales</taxon>
        <taxon>Stappiaceae</taxon>
        <taxon>Roseibium</taxon>
    </lineage>
</organism>
<protein>
    <submittedName>
        <fullName evidence="3">Aldehyde dehydrogenase (NADP(+))</fullName>
    </submittedName>
</protein>
<evidence type="ECO:0000313" key="3">
    <source>
        <dbReference type="EMBL" id="MEJ8475872.1"/>
    </source>
</evidence>
<dbReference type="InterPro" id="IPR050740">
    <property type="entry name" value="Aldehyde_DH_Superfamily"/>
</dbReference>
<gene>
    <name evidence="3" type="ORF">V6575_17400</name>
</gene>
<dbReference type="PANTHER" id="PTHR43353:SF3">
    <property type="entry name" value="ALDEHYDE DEHYDROGENASE-RELATED"/>
    <property type="match status" value="1"/>
</dbReference>
<reference evidence="3 4" key="1">
    <citation type="submission" date="2024-02" db="EMBL/GenBank/DDBJ databases">
        <title>Roseibium algae sp. nov., isolated from marine alga (Grateloupia sp.), showing potential in myo-inositol conversion.</title>
        <authorList>
            <person name="Wang Y."/>
        </authorList>
    </citation>
    <scope>NUCLEOTIDE SEQUENCE [LARGE SCALE GENOMIC DNA]</scope>
    <source>
        <strain evidence="3 4">H3510</strain>
    </source>
</reference>
<proteinExistence type="predicted"/>
<dbReference type="RefSeq" id="WP_340276137.1">
    <property type="nucleotide sequence ID" value="NZ_JBAKIA010000013.1"/>
</dbReference>
<dbReference type="Pfam" id="PF00171">
    <property type="entry name" value="Aldedh"/>
    <property type="match status" value="1"/>
</dbReference>
<keyword evidence="1" id="KW-0560">Oxidoreductase</keyword>